<reference evidence="1 2" key="1">
    <citation type="submission" date="2023-11" db="EMBL/GenBank/DDBJ databases">
        <authorList>
            <person name="Cook R."/>
            <person name="Crisci M."/>
            <person name="Pye H."/>
            <person name="Adriaenssens E."/>
            <person name="Santini J."/>
        </authorList>
    </citation>
    <scope>NUCLEOTIDE SEQUENCE [LARGE SCALE GENOMIC DNA]</scope>
    <source>
        <strain evidence="1">Lak_Megaphage_RVC_AP3_GC26</strain>
    </source>
</reference>
<proteinExistence type="predicted"/>
<dbReference type="Proteomes" id="UP001348805">
    <property type="component" value="Segment"/>
</dbReference>
<keyword evidence="2" id="KW-1185">Reference proteome</keyword>
<name>A0ABZ0Z2P2_9CAUD</name>
<dbReference type="EMBL" id="OR769219">
    <property type="protein sequence ID" value="WQJ51428.1"/>
    <property type="molecule type" value="Genomic_DNA"/>
</dbReference>
<accession>A0ABZ0Z2P2</accession>
<evidence type="ECO:0000313" key="2">
    <source>
        <dbReference type="Proteomes" id="UP001348805"/>
    </source>
</evidence>
<sequence length="150" mass="17636">MRTNIDLHPIAMGYTNCDVELDSFSLLCCLDEIGFTYPKTDKYLNVGACRNLREFNEIHDKIYYYMIYDFLRSTYGISVTFFEGESISYNERGVIEKVEIEGMDKESDIYMIISNMVFDNIDVAYKTVAHMIVSDLNWRHIQKKNFSKIK</sequence>
<protein>
    <submittedName>
        <fullName evidence="1">Uncharacterized protein</fullName>
    </submittedName>
</protein>
<organism evidence="1 2">
    <name type="scientific">phage Lak_Megaphage_RVC_AP3_GC26</name>
    <dbReference type="NCBI Taxonomy" id="3109225"/>
    <lineage>
        <taxon>Viruses</taxon>
        <taxon>Duplodnaviria</taxon>
        <taxon>Heunggongvirae</taxon>
        <taxon>Uroviricota</taxon>
        <taxon>Caudoviricetes</taxon>
        <taxon>Caudoviricetes code 15 clade</taxon>
    </lineage>
</organism>
<evidence type="ECO:0000313" key="1">
    <source>
        <dbReference type="EMBL" id="WQJ51428.1"/>
    </source>
</evidence>